<dbReference type="GO" id="GO:0022857">
    <property type="term" value="F:transmembrane transporter activity"/>
    <property type="evidence" value="ECO:0007669"/>
    <property type="project" value="InterPro"/>
</dbReference>
<feature type="transmembrane region" description="Helical" evidence="7">
    <location>
        <begin position="401"/>
        <end position="420"/>
    </location>
</feature>
<dbReference type="AlphaFoldDB" id="A0A1I7ERM1"/>
<feature type="transmembrane region" description="Helical" evidence="7">
    <location>
        <begin position="153"/>
        <end position="175"/>
    </location>
</feature>
<dbReference type="PROSITE" id="PS50850">
    <property type="entry name" value="MFS"/>
    <property type="match status" value="1"/>
</dbReference>
<evidence type="ECO:0000256" key="3">
    <source>
        <dbReference type="ARBA" id="ARBA00022475"/>
    </source>
</evidence>
<evidence type="ECO:0000256" key="6">
    <source>
        <dbReference type="ARBA" id="ARBA00023136"/>
    </source>
</evidence>
<dbReference type="Gene3D" id="1.20.1250.20">
    <property type="entry name" value="MFS general substrate transporter like domains"/>
    <property type="match status" value="2"/>
</dbReference>
<dbReference type="SUPFAM" id="SSF103473">
    <property type="entry name" value="MFS general substrate transporter"/>
    <property type="match status" value="1"/>
</dbReference>
<dbReference type="Pfam" id="PF07690">
    <property type="entry name" value="MFS_1"/>
    <property type="match status" value="1"/>
</dbReference>
<dbReference type="PROSITE" id="PS00217">
    <property type="entry name" value="SUGAR_TRANSPORT_2"/>
    <property type="match status" value="1"/>
</dbReference>
<reference evidence="9 10" key="1">
    <citation type="submission" date="2016-10" db="EMBL/GenBank/DDBJ databases">
        <authorList>
            <person name="de Groot N.N."/>
        </authorList>
    </citation>
    <scope>NUCLEOTIDE SEQUENCE [LARGE SCALE GENOMIC DNA]</scope>
    <source>
        <strain evidence="9 10">LMG 27731</strain>
    </source>
</reference>
<evidence type="ECO:0000313" key="9">
    <source>
        <dbReference type="EMBL" id="SFU26569.1"/>
    </source>
</evidence>
<dbReference type="InterPro" id="IPR020846">
    <property type="entry name" value="MFS_dom"/>
</dbReference>
<evidence type="ECO:0000313" key="10">
    <source>
        <dbReference type="Proteomes" id="UP000198844"/>
    </source>
</evidence>
<gene>
    <name evidence="9" type="ORF">SAMN05192563_105914</name>
</gene>
<feature type="transmembrane region" description="Helical" evidence="7">
    <location>
        <begin position="115"/>
        <end position="141"/>
    </location>
</feature>
<dbReference type="InterPro" id="IPR005829">
    <property type="entry name" value="Sugar_transporter_CS"/>
</dbReference>
<evidence type="ECO:0000259" key="8">
    <source>
        <dbReference type="PROSITE" id="PS50850"/>
    </source>
</evidence>
<dbReference type="InterPro" id="IPR011701">
    <property type="entry name" value="MFS"/>
</dbReference>
<feature type="transmembrane region" description="Helical" evidence="7">
    <location>
        <begin position="88"/>
        <end position="109"/>
    </location>
</feature>
<sequence>MDAKKEYGRPSLWRVCTAAVAGSAIEGFDFIAYGTASALVFGKVFFANLDPATATIASFGTFASGLLARPLGGLIFGHYGDRIGRKTMLSITLIMMGLSTGMIGLVPSYASIGVWAPILLVLMRLLQGLAFGGEFGGAILLAVEHAPPKLKGFLGALPLAGSPVGLLMSATSFAIVTRLPESDFLAWGWRLPFVASVLLVIGGYYIRQSIPETPDFVVVQERNKTARIPALDVLRAHWKLLLLSVGNKIGEVTIYYTASVFLISYAPRLGISKSDTLEALMIGAACQLVGMLVAGWLCSTVGARNVSRMGGIAVAVCISAIIALAELRAPLYLTLAISIALGLVHPLMYAPEAALYSAQFPAELRYSGISLGIQIGAAIGGGIVPIIATKLTEHYGNMTSVAIYVGATGLLGSLCAHLMLPTDVDIATSQRMVSENRRRVT</sequence>
<dbReference type="EMBL" id="FPBH01000059">
    <property type="protein sequence ID" value="SFU26569.1"/>
    <property type="molecule type" value="Genomic_DNA"/>
</dbReference>
<evidence type="ECO:0000256" key="7">
    <source>
        <dbReference type="SAM" id="Phobius"/>
    </source>
</evidence>
<feature type="transmembrane region" description="Helical" evidence="7">
    <location>
        <begin position="187"/>
        <end position="206"/>
    </location>
</feature>
<accession>A0A1I7ERM1</accession>
<feature type="transmembrane region" description="Helical" evidence="7">
    <location>
        <begin position="331"/>
        <end position="350"/>
    </location>
</feature>
<evidence type="ECO:0000256" key="4">
    <source>
        <dbReference type="ARBA" id="ARBA00022692"/>
    </source>
</evidence>
<name>A0A1I7ERM1_9BURK</name>
<proteinExistence type="predicted"/>
<dbReference type="InterPro" id="IPR005828">
    <property type="entry name" value="MFS_sugar_transport-like"/>
</dbReference>
<feature type="transmembrane region" description="Helical" evidence="7">
    <location>
        <begin position="279"/>
        <end position="299"/>
    </location>
</feature>
<feature type="transmembrane region" description="Helical" evidence="7">
    <location>
        <begin position="249"/>
        <end position="267"/>
    </location>
</feature>
<evidence type="ECO:0000256" key="1">
    <source>
        <dbReference type="ARBA" id="ARBA00004651"/>
    </source>
</evidence>
<feature type="transmembrane region" description="Helical" evidence="7">
    <location>
        <begin position="12"/>
        <end position="36"/>
    </location>
</feature>
<keyword evidence="2" id="KW-0813">Transport</keyword>
<dbReference type="OrthoDB" id="6766492at2"/>
<feature type="transmembrane region" description="Helical" evidence="7">
    <location>
        <begin position="306"/>
        <end position="325"/>
    </location>
</feature>
<feature type="transmembrane region" description="Helical" evidence="7">
    <location>
        <begin position="56"/>
        <end position="76"/>
    </location>
</feature>
<dbReference type="InterPro" id="IPR036259">
    <property type="entry name" value="MFS_trans_sf"/>
</dbReference>
<evidence type="ECO:0000256" key="5">
    <source>
        <dbReference type="ARBA" id="ARBA00022989"/>
    </source>
</evidence>
<keyword evidence="3" id="KW-1003">Cell membrane</keyword>
<dbReference type="PANTHER" id="PTHR43045:SF1">
    <property type="entry name" value="SHIKIMATE TRANSPORTER"/>
    <property type="match status" value="1"/>
</dbReference>
<evidence type="ECO:0000256" key="2">
    <source>
        <dbReference type="ARBA" id="ARBA00022448"/>
    </source>
</evidence>
<keyword evidence="6 7" id="KW-0472">Membrane</keyword>
<dbReference type="GO" id="GO:0005886">
    <property type="term" value="C:plasma membrane"/>
    <property type="evidence" value="ECO:0007669"/>
    <property type="project" value="UniProtKB-SubCell"/>
</dbReference>
<dbReference type="Proteomes" id="UP000198844">
    <property type="component" value="Unassembled WGS sequence"/>
</dbReference>
<dbReference type="RefSeq" id="WP_093647409.1">
    <property type="nucleotide sequence ID" value="NZ_FPBH01000059.1"/>
</dbReference>
<dbReference type="PANTHER" id="PTHR43045">
    <property type="entry name" value="SHIKIMATE TRANSPORTER"/>
    <property type="match status" value="1"/>
</dbReference>
<dbReference type="CDD" id="cd17369">
    <property type="entry name" value="MFS_ShiA_like"/>
    <property type="match status" value="1"/>
</dbReference>
<comment type="subcellular location">
    <subcellularLocation>
        <location evidence="1">Cell membrane</location>
        <topology evidence="1">Multi-pass membrane protein</topology>
    </subcellularLocation>
</comment>
<keyword evidence="4 7" id="KW-0812">Transmembrane</keyword>
<feature type="domain" description="Major facilitator superfamily (MFS) profile" evidence="8">
    <location>
        <begin position="15"/>
        <end position="424"/>
    </location>
</feature>
<protein>
    <submittedName>
        <fullName evidence="9">Predicted arabinose efflux permease, MFS family</fullName>
    </submittedName>
</protein>
<organism evidence="9 10">
    <name type="scientific">Paraburkholderia aspalathi</name>
    <dbReference type="NCBI Taxonomy" id="1324617"/>
    <lineage>
        <taxon>Bacteria</taxon>
        <taxon>Pseudomonadati</taxon>
        <taxon>Pseudomonadota</taxon>
        <taxon>Betaproteobacteria</taxon>
        <taxon>Burkholderiales</taxon>
        <taxon>Burkholderiaceae</taxon>
        <taxon>Paraburkholderia</taxon>
    </lineage>
</organism>
<feature type="transmembrane region" description="Helical" evidence="7">
    <location>
        <begin position="371"/>
        <end position="389"/>
    </location>
</feature>
<keyword evidence="5 7" id="KW-1133">Transmembrane helix</keyword>
<dbReference type="Pfam" id="PF00083">
    <property type="entry name" value="Sugar_tr"/>
    <property type="match status" value="1"/>
</dbReference>